<protein>
    <recommendedName>
        <fullName evidence="2">Aminotransferase class V domain-containing protein</fullName>
    </recommendedName>
</protein>
<dbReference type="AlphaFoldDB" id="C3Z4N5"/>
<feature type="region of interest" description="Disordered" evidence="1">
    <location>
        <begin position="761"/>
        <end position="815"/>
    </location>
</feature>
<dbReference type="PANTHER" id="PTHR43686">
    <property type="entry name" value="SULFURTRANSFERASE-RELATED"/>
    <property type="match status" value="1"/>
</dbReference>
<feature type="compositionally biased region" description="Basic residues" evidence="1">
    <location>
        <begin position="660"/>
        <end position="674"/>
    </location>
</feature>
<dbReference type="EMBL" id="GG666580">
    <property type="protein sequence ID" value="EEN52474.1"/>
    <property type="molecule type" value="Genomic_DNA"/>
</dbReference>
<evidence type="ECO:0000259" key="2">
    <source>
        <dbReference type="Pfam" id="PF00266"/>
    </source>
</evidence>
<dbReference type="InterPro" id="IPR015421">
    <property type="entry name" value="PyrdxlP-dep_Trfase_major"/>
</dbReference>
<evidence type="ECO:0000313" key="3">
    <source>
        <dbReference type="EMBL" id="EEN52474.1"/>
    </source>
</evidence>
<name>C3Z4N5_BRAFL</name>
<dbReference type="eggNOG" id="KOG2840">
    <property type="taxonomic scope" value="Eukaryota"/>
</dbReference>
<dbReference type="InParanoid" id="C3Z4N5"/>
<feature type="region of interest" description="Disordered" evidence="1">
    <location>
        <begin position="657"/>
        <end position="678"/>
    </location>
</feature>
<gene>
    <name evidence="3" type="ORF">BRAFLDRAFT_130319</name>
</gene>
<accession>C3Z4N5</accession>
<dbReference type="Gene3D" id="3.90.1150.10">
    <property type="entry name" value="Aspartate Aminotransferase, domain 1"/>
    <property type="match status" value="1"/>
</dbReference>
<reference evidence="3" key="1">
    <citation type="journal article" date="2008" name="Nature">
        <title>The amphioxus genome and the evolution of the chordate karyotype.</title>
        <authorList>
            <consortium name="US DOE Joint Genome Institute (JGI-PGF)"/>
            <person name="Putnam N.H."/>
            <person name="Butts T."/>
            <person name="Ferrier D.E.K."/>
            <person name="Furlong R.F."/>
            <person name="Hellsten U."/>
            <person name="Kawashima T."/>
            <person name="Robinson-Rechavi M."/>
            <person name="Shoguchi E."/>
            <person name="Terry A."/>
            <person name="Yu J.-K."/>
            <person name="Benito-Gutierrez E.L."/>
            <person name="Dubchak I."/>
            <person name="Garcia-Fernandez J."/>
            <person name="Gibson-Brown J.J."/>
            <person name="Grigoriev I.V."/>
            <person name="Horton A.C."/>
            <person name="de Jong P.J."/>
            <person name="Jurka J."/>
            <person name="Kapitonov V.V."/>
            <person name="Kohara Y."/>
            <person name="Kuroki Y."/>
            <person name="Lindquist E."/>
            <person name="Lucas S."/>
            <person name="Osoegawa K."/>
            <person name="Pennacchio L.A."/>
            <person name="Salamov A.A."/>
            <person name="Satou Y."/>
            <person name="Sauka-Spengler T."/>
            <person name="Schmutz J."/>
            <person name="Shin-I T."/>
            <person name="Toyoda A."/>
            <person name="Bronner-Fraser M."/>
            <person name="Fujiyama A."/>
            <person name="Holland L.Z."/>
            <person name="Holland P.W.H."/>
            <person name="Satoh N."/>
            <person name="Rokhsar D.S."/>
        </authorList>
    </citation>
    <scope>NUCLEOTIDE SEQUENCE [LARGE SCALE GENOMIC DNA]</scope>
    <source>
        <strain evidence="3">S238N-H82</strain>
        <tissue evidence="3">Testes</tissue>
    </source>
</reference>
<feature type="region of interest" description="Disordered" evidence="1">
    <location>
        <begin position="828"/>
        <end position="860"/>
    </location>
</feature>
<evidence type="ECO:0000256" key="1">
    <source>
        <dbReference type="SAM" id="MobiDB-lite"/>
    </source>
</evidence>
<sequence length="860" mass="96101">MHKSRRPLANAMERQEAATPDLMKFVDDNVIGKDRVIIGPYGPRQVTYCDYVASGRALKFIEYYIQEEVLPLYGNTHTSTSTVSLQTSAYREQARKIIHNAVHAGPDDVVIFSGNGCTGALTTLVNAMSFTKPPVIFVGPFEHHSNLLPWRELTPKLIRIEENSKGLLDLKQLDNQLKTWQGRGHPMIGAFSAGSNVTGIMTDTARVATLLHRYGALAIFDYAATAPYVDIDMNPPADRLTSNGEEENLAYKDAIVLSPHKLVGGPGTPGVLIAKKHLFTSVVPQPCGGGTVFFVSKHNQVYLKDIVERWEGGTPNIVGCIRAGLAFQLKQAIGPSNIVRREEELVRRAFSTWSHCPNLILVGSHRAKRVPIFSFLIRHAQSGLLLHHNYVCTLLNDVFGIQARGGCACAGPYGQDLLGISDELMRKIESLLLGRKPDADSSGTRVADPTSREILKPGFARLNLIYFADDPSIQFVLRAVTMVAEHGWKLLPQYTFKRETAEWKHRSHHKQRPSRRGKRSGLDSVSYTSGMMTYTSVTSIPEKPPPANYQDCLKMAEEIFDSAEAKDKELDLLGISDELMRKIESLLLGRKPDADSSGTRVADPTSREILKPGFARLNLIYFADDPSIQFVLRAVAMVAEHGWKLLPQYTFKRETAEWKHRSHHKQRPSRRGKRSGLDSVSYTSGMMTYTSVTSIPEKPPPANYQDCLKMAEEIFDSAEAKDKELEELGIELHDNPFEFDEDGSKFRWFLLPSEARRYLQDPELQLGPPKSLPFKVKTYEDGTTSQQKARLHRRNTAQSSDSDAKPENNRIARPRMVPAGMRHRRILAKRGDTQSTPVRLPKLNNGSLVSMPQEEKAGVV</sequence>
<dbReference type="InterPro" id="IPR015424">
    <property type="entry name" value="PyrdxlP-dep_Trfase"/>
</dbReference>
<dbReference type="SUPFAM" id="SSF53383">
    <property type="entry name" value="PLP-dependent transferases"/>
    <property type="match status" value="1"/>
</dbReference>
<dbReference type="InterPro" id="IPR000192">
    <property type="entry name" value="Aminotrans_V_dom"/>
</dbReference>
<dbReference type="Pfam" id="PF00266">
    <property type="entry name" value="Aminotran_5"/>
    <property type="match status" value="1"/>
</dbReference>
<organism>
    <name type="scientific">Branchiostoma floridae</name>
    <name type="common">Florida lancelet</name>
    <name type="synonym">Amphioxus</name>
    <dbReference type="NCBI Taxonomy" id="7739"/>
    <lineage>
        <taxon>Eukaryota</taxon>
        <taxon>Metazoa</taxon>
        <taxon>Chordata</taxon>
        <taxon>Cephalochordata</taxon>
        <taxon>Leptocardii</taxon>
        <taxon>Amphioxiformes</taxon>
        <taxon>Branchiostomatidae</taxon>
        <taxon>Branchiostoma</taxon>
    </lineage>
</organism>
<feature type="region of interest" description="Disordered" evidence="1">
    <location>
        <begin position="502"/>
        <end position="523"/>
    </location>
</feature>
<dbReference type="Gene3D" id="3.40.640.10">
    <property type="entry name" value="Type I PLP-dependent aspartate aminotransferase-like (Major domain)"/>
    <property type="match status" value="1"/>
</dbReference>
<proteinExistence type="predicted"/>
<dbReference type="PANTHER" id="PTHR43686:SF1">
    <property type="entry name" value="AMINOTRAN_5 DOMAIN-CONTAINING PROTEIN"/>
    <property type="match status" value="1"/>
</dbReference>
<feature type="domain" description="Aminotransferase class V" evidence="2">
    <location>
        <begin position="48"/>
        <end position="415"/>
    </location>
</feature>
<feature type="compositionally biased region" description="Basic residues" evidence="1">
    <location>
        <begin position="505"/>
        <end position="519"/>
    </location>
</feature>
<dbReference type="InterPro" id="IPR015422">
    <property type="entry name" value="PyrdxlP-dep_Trfase_small"/>
</dbReference>
<dbReference type="STRING" id="7739.C3Z4N5"/>